<keyword evidence="3" id="KW-1185">Reference proteome</keyword>
<dbReference type="Proteomes" id="UP000315439">
    <property type="component" value="Unassembled WGS sequence"/>
</dbReference>
<accession>A0A545UHC5</accession>
<evidence type="ECO:0000313" key="3">
    <source>
        <dbReference type="Proteomes" id="UP000315439"/>
    </source>
</evidence>
<comment type="caution">
    <text evidence="2">The sequence shown here is derived from an EMBL/GenBank/DDBJ whole genome shotgun (WGS) entry which is preliminary data.</text>
</comment>
<dbReference type="Gene3D" id="1.10.1200.10">
    <property type="entry name" value="ACP-like"/>
    <property type="match status" value="1"/>
</dbReference>
<sequence>MSNKDVSAIIKQLLIETLSLDMAIEELADDTLLLGNIPEFDSMAIVSIITAIEETFGFMAEDDDLSAEVFESVETLVRFVVERSQ</sequence>
<dbReference type="InterPro" id="IPR009081">
    <property type="entry name" value="PP-bd_ACP"/>
</dbReference>
<dbReference type="OrthoDB" id="8527261at2"/>
<evidence type="ECO:0000313" key="2">
    <source>
        <dbReference type="EMBL" id="TQV88874.1"/>
    </source>
</evidence>
<gene>
    <name evidence="2" type="ORF">FLL46_04895</name>
</gene>
<name>A0A545UHC5_9GAMM</name>
<dbReference type="InterPro" id="IPR036736">
    <property type="entry name" value="ACP-like_sf"/>
</dbReference>
<dbReference type="PROSITE" id="PS50075">
    <property type="entry name" value="CARRIER"/>
    <property type="match status" value="1"/>
</dbReference>
<feature type="domain" description="Carrier" evidence="1">
    <location>
        <begin position="4"/>
        <end position="84"/>
    </location>
</feature>
<proteinExistence type="predicted"/>
<dbReference type="SUPFAM" id="SSF47336">
    <property type="entry name" value="ACP-like"/>
    <property type="match status" value="1"/>
</dbReference>
<evidence type="ECO:0000259" key="1">
    <source>
        <dbReference type="PROSITE" id="PS50075"/>
    </source>
</evidence>
<dbReference type="RefSeq" id="WP_142892359.1">
    <property type="nucleotide sequence ID" value="NZ_ML660161.1"/>
</dbReference>
<dbReference type="AlphaFoldDB" id="A0A545UHC5"/>
<organism evidence="2 3">
    <name type="scientific">Aliikangiella coralliicola</name>
    <dbReference type="NCBI Taxonomy" id="2592383"/>
    <lineage>
        <taxon>Bacteria</taxon>
        <taxon>Pseudomonadati</taxon>
        <taxon>Pseudomonadota</taxon>
        <taxon>Gammaproteobacteria</taxon>
        <taxon>Oceanospirillales</taxon>
        <taxon>Pleioneaceae</taxon>
        <taxon>Aliikangiella</taxon>
    </lineage>
</organism>
<reference evidence="2 3" key="1">
    <citation type="submission" date="2019-07" db="EMBL/GenBank/DDBJ databases">
        <title>Draft genome for Aliikangiella sp. M105.</title>
        <authorList>
            <person name="Wang G."/>
        </authorList>
    </citation>
    <scope>NUCLEOTIDE SEQUENCE [LARGE SCALE GENOMIC DNA]</scope>
    <source>
        <strain evidence="2 3">M105</strain>
    </source>
</reference>
<dbReference type="EMBL" id="VIKS01000003">
    <property type="protein sequence ID" value="TQV88874.1"/>
    <property type="molecule type" value="Genomic_DNA"/>
</dbReference>
<protein>
    <submittedName>
        <fullName evidence="2">Acyl carrier protein</fullName>
    </submittedName>
</protein>